<comment type="caution">
    <text evidence="1">The sequence shown here is derived from an EMBL/GenBank/DDBJ whole genome shotgun (WGS) entry which is preliminary data.</text>
</comment>
<dbReference type="eggNOG" id="COG2195">
    <property type="taxonomic scope" value="Bacteria"/>
</dbReference>
<evidence type="ECO:0000313" key="2">
    <source>
        <dbReference type="Proteomes" id="UP000011223"/>
    </source>
</evidence>
<name>R1I8L8_9GAMM</name>
<organism evidence="1 2">
    <name type="scientific">Grimontia indica</name>
    <dbReference type="NCBI Taxonomy" id="1056512"/>
    <lineage>
        <taxon>Bacteria</taxon>
        <taxon>Pseudomonadati</taxon>
        <taxon>Pseudomonadota</taxon>
        <taxon>Gammaproteobacteria</taxon>
        <taxon>Vibrionales</taxon>
        <taxon>Vibrionaceae</taxon>
        <taxon>Grimontia</taxon>
    </lineage>
</organism>
<protein>
    <submittedName>
        <fullName evidence="1">Peptidase T</fullName>
    </submittedName>
</protein>
<reference evidence="1 2" key="1">
    <citation type="journal article" date="2014" name="PLoS ONE">
        <title>Grimontia indica AK16(T), sp. nov., Isolated from a Seawater Sample Reports the Presence of Pathogenic Genes Similar to Vibrio Genus.</title>
        <authorList>
            <person name="Singh A."/>
            <person name="Vaidya B."/>
            <person name="Khatri I."/>
            <person name="Srinivas T.N."/>
            <person name="Subramanian S."/>
            <person name="Korpole S."/>
            <person name="Pinnaka A.K."/>
        </authorList>
    </citation>
    <scope>NUCLEOTIDE SEQUENCE [LARGE SCALE GENOMIC DNA]</scope>
    <source>
        <strain evidence="1 2">AK16</strain>
    </source>
</reference>
<proteinExistence type="predicted"/>
<keyword evidence="2" id="KW-1185">Reference proteome</keyword>
<dbReference type="EMBL" id="ANFM02000087">
    <property type="protein sequence ID" value="EOD77021.1"/>
    <property type="molecule type" value="Genomic_DNA"/>
</dbReference>
<sequence length="56" mass="5991">MNFLKNIAESCGALWGEGSVSITLADRYKNVANSLEGDAGFPIDIAKLAGLRAQRH</sequence>
<evidence type="ECO:0000313" key="1">
    <source>
        <dbReference type="EMBL" id="EOD77021.1"/>
    </source>
</evidence>
<dbReference type="AlphaFoldDB" id="R1I8L8"/>
<dbReference type="Proteomes" id="UP000011223">
    <property type="component" value="Unassembled WGS sequence"/>
</dbReference>
<gene>
    <name evidence="1" type="ORF">D515_04790</name>
</gene>
<accession>R1I8L8</accession>